<dbReference type="Gene3D" id="6.10.140.1710">
    <property type="match status" value="1"/>
</dbReference>
<evidence type="ECO:0000256" key="1">
    <source>
        <dbReference type="ARBA" id="ARBA00023186"/>
    </source>
</evidence>
<evidence type="ECO:0000259" key="2">
    <source>
        <dbReference type="Pfam" id="PF18265"/>
    </source>
</evidence>
<dbReference type="Pfam" id="PF18265">
    <property type="entry name" value="Nas2_N"/>
    <property type="match status" value="1"/>
</dbReference>
<dbReference type="GO" id="GO:0000502">
    <property type="term" value="C:proteasome complex"/>
    <property type="evidence" value="ECO:0007669"/>
    <property type="project" value="UniProtKB-KW"/>
</dbReference>
<evidence type="ECO:0000313" key="4">
    <source>
        <dbReference type="Proteomes" id="UP000289340"/>
    </source>
</evidence>
<name>A0A445EYD1_GLYSO</name>
<dbReference type="Gene3D" id="2.30.42.10">
    <property type="match status" value="1"/>
</dbReference>
<comment type="caution">
    <text evidence="3">The sequence shown here is derived from an EMBL/GenBank/DDBJ whole genome shotgun (WGS) entry which is preliminary data.</text>
</comment>
<dbReference type="FunFam" id="2.30.42.10:FF:000107">
    <property type="entry name" value="26S proteasome non-ATPase regulatory subunit 9"/>
    <property type="match status" value="1"/>
</dbReference>
<proteinExistence type="predicted"/>
<dbReference type="GO" id="GO:0005634">
    <property type="term" value="C:nucleus"/>
    <property type="evidence" value="ECO:0007669"/>
    <property type="project" value="TreeGrafter"/>
</dbReference>
<sequence length="232" mass="25384">MVATNVKAETMSLMDKRSALEAEMNSIIARLSQPGAPGLSGNLVDSEDFPHSDIDVPVVRAERRRLAELRSDHNEVTDKINLNIQILHSARLGNRSFKNSDTQVSSNMDTVASTPSQNVLLIRSPNSMDVNVLISRPFAMVDEIADASPAVEDGLQLGDQILKFGNVEAGDNLLQRLSSEAQSNLGCAVPVVIMRQGTVINLTITPRPWQARGLLGYACCLYHFVFCCLFFL</sequence>
<feature type="domain" description="Nas2 N-terminal" evidence="2">
    <location>
        <begin position="12"/>
        <end position="89"/>
    </location>
</feature>
<keyword evidence="1" id="KW-0143">Chaperone</keyword>
<gene>
    <name evidence="3" type="ORF">D0Y65_055287</name>
</gene>
<keyword evidence="3" id="KW-0647">Proteasome</keyword>
<keyword evidence="4" id="KW-1185">Reference proteome</keyword>
<evidence type="ECO:0000313" key="3">
    <source>
        <dbReference type="EMBL" id="RZB41363.1"/>
    </source>
</evidence>
<dbReference type="EMBL" id="QZWG01001030">
    <property type="protein sequence ID" value="RZB41363.1"/>
    <property type="molecule type" value="Genomic_DNA"/>
</dbReference>
<dbReference type="GO" id="GO:0005737">
    <property type="term" value="C:cytoplasm"/>
    <property type="evidence" value="ECO:0007669"/>
    <property type="project" value="TreeGrafter"/>
</dbReference>
<accession>A0A445EYD1</accession>
<dbReference type="AlphaFoldDB" id="A0A445EYD1"/>
<dbReference type="InterPro" id="IPR036034">
    <property type="entry name" value="PDZ_sf"/>
</dbReference>
<dbReference type="Proteomes" id="UP000289340">
    <property type="component" value="Unassembled WGS sequence"/>
</dbReference>
<protein>
    <submittedName>
        <fullName evidence="3">26S proteasome non-ATPase regulatory subunit 9 isoform A</fullName>
    </submittedName>
</protein>
<organism evidence="3 4">
    <name type="scientific">Glycine soja</name>
    <name type="common">Wild soybean</name>
    <dbReference type="NCBI Taxonomy" id="3848"/>
    <lineage>
        <taxon>Eukaryota</taxon>
        <taxon>Viridiplantae</taxon>
        <taxon>Streptophyta</taxon>
        <taxon>Embryophyta</taxon>
        <taxon>Tracheophyta</taxon>
        <taxon>Spermatophyta</taxon>
        <taxon>Magnoliopsida</taxon>
        <taxon>eudicotyledons</taxon>
        <taxon>Gunneridae</taxon>
        <taxon>Pentapetalae</taxon>
        <taxon>rosids</taxon>
        <taxon>fabids</taxon>
        <taxon>Fabales</taxon>
        <taxon>Fabaceae</taxon>
        <taxon>Papilionoideae</taxon>
        <taxon>50 kb inversion clade</taxon>
        <taxon>NPAAA clade</taxon>
        <taxon>indigoferoid/millettioid clade</taxon>
        <taxon>Phaseoleae</taxon>
        <taxon>Glycine</taxon>
        <taxon>Glycine subgen. Soja</taxon>
    </lineage>
</organism>
<dbReference type="SUPFAM" id="SSF50156">
    <property type="entry name" value="PDZ domain-like"/>
    <property type="match status" value="1"/>
</dbReference>
<dbReference type="GO" id="GO:0070682">
    <property type="term" value="P:proteasome regulatory particle assembly"/>
    <property type="evidence" value="ECO:0007669"/>
    <property type="project" value="InterPro"/>
</dbReference>
<dbReference type="PANTHER" id="PTHR12651:SF1">
    <property type="entry name" value="26S PROTEASOME NON-ATPASE REGULATORY SUBUNIT 9"/>
    <property type="match status" value="1"/>
</dbReference>
<dbReference type="PANTHER" id="PTHR12651">
    <property type="entry name" value="26S PROTEASOME NON-ATPASE REGULATORY SUBUNIT 9"/>
    <property type="match status" value="1"/>
</dbReference>
<dbReference type="InterPro" id="IPR040815">
    <property type="entry name" value="Nas2_N"/>
</dbReference>
<reference evidence="3 4" key="1">
    <citation type="submission" date="2018-09" db="EMBL/GenBank/DDBJ databases">
        <title>A high-quality reference genome of wild soybean provides a powerful tool to mine soybean genomes.</title>
        <authorList>
            <person name="Xie M."/>
            <person name="Chung C.Y.L."/>
            <person name="Li M.-W."/>
            <person name="Wong F.-L."/>
            <person name="Chan T.-F."/>
            <person name="Lam H.-M."/>
        </authorList>
    </citation>
    <scope>NUCLEOTIDE SEQUENCE [LARGE SCALE GENOMIC DNA]</scope>
    <source>
        <strain evidence="4">cv. W05</strain>
        <tissue evidence="3">Hypocotyl of etiolated seedlings</tissue>
    </source>
</reference>
<dbReference type="InterPro" id="IPR035269">
    <property type="entry name" value="PSMD9"/>
</dbReference>